<dbReference type="RefSeq" id="WP_390314607.1">
    <property type="nucleotide sequence ID" value="NZ_JBHSPB010000002.1"/>
</dbReference>
<evidence type="ECO:0000313" key="7">
    <source>
        <dbReference type="Proteomes" id="UP001596083"/>
    </source>
</evidence>
<gene>
    <name evidence="6" type="ORF">ACFP1Z_04865</name>
</gene>
<evidence type="ECO:0000256" key="4">
    <source>
        <dbReference type="ARBA" id="ARBA00023033"/>
    </source>
</evidence>
<keyword evidence="4" id="KW-0503">Monooxygenase</keyword>
<proteinExistence type="predicted"/>
<protein>
    <submittedName>
        <fullName evidence="6">LLM class flavin-dependent oxidoreductase</fullName>
    </submittedName>
</protein>
<dbReference type="EMBL" id="JBHSPB010000002">
    <property type="protein sequence ID" value="MFC5719518.1"/>
    <property type="molecule type" value="Genomic_DNA"/>
</dbReference>
<comment type="caution">
    <text evidence="6">The sequence shown here is derived from an EMBL/GenBank/DDBJ whole genome shotgun (WGS) entry which is preliminary data.</text>
</comment>
<organism evidence="6 7">
    <name type="scientific">Streptomyces gamaensis</name>
    <dbReference type="NCBI Taxonomy" id="1763542"/>
    <lineage>
        <taxon>Bacteria</taxon>
        <taxon>Bacillati</taxon>
        <taxon>Actinomycetota</taxon>
        <taxon>Actinomycetes</taxon>
        <taxon>Kitasatosporales</taxon>
        <taxon>Streptomycetaceae</taxon>
        <taxon>Streptomyces</taxon>
    </lineage>
</organism>
<dbReference type="PANTHER" id="PTHR42847:SF4">
    <property type="entry name" value="ALKANESULFONATE MONOOXYGENASE-RELATED"/>
    <property type="match status" value="1"/>
</dbReference>
<accession>A0ABW0YVD6</accession>
<feature type="domain" description="Luciferase-like" evidence="5">
    <location>
        <begin position="125"/>
        <end position="254"/>
    </location>
</feature>
<keyword evidence="7" id="KW-1185">Reference proteome</keyword>
<evidence type="ECO:0000256" key="2">
    <source>
        <dbReference type="ARBA" id="ARBA00022643"/>
    </source>
</evidence>
<keyword evidence="2" id="KW-0288">FMN</keyword>
<dbReference type="Proteomes" id="UP001596083">
    <property type="component" value="Unassembled WGS sequence"/>
</dbReference>
<feature type="domain" description="Luciferase-like" evidence="5">
    <location>
        <begin position="16"/>
        <end position="121"/>
    </location>
</feature>
<evidence type="ECO:0000313" key="6">
    <source>
        <dbReference type="EMBL" id="MFC5719518.1"/>
    </source>
</evidence>
<keyword evidence="1" id="KW-0285">Flavoprotein</keyword>
<dbReference type="Pfam" id="PF00296">
    <property type="entry name" value="Bac_luciferase"/>
    <property type="match status" value="2"/>
</dbReference>
<sequence>MRISIALPNTLPRAEAALCVRWAVRAEERGFASVAVTERLLFSGHDPLLVLAGAAEATSRIGLLTNVLIGPLRSTAVLEKQVATLDSLSGGRFSLGLAPGVREDDFVAAGREFAARREVFEQQLARFARTERAPGRVPLLVAGLSAAAVRRTVRWADGWTAPGLDPEQVVPVARRVREAWARAGRSGAPRIVALVRFALGEDVADESARFVRNYFSVLGDEAEEFVARTPRTEAQIRRALGVLSDGGVDEAVLHPTAAPLSQVDRLADIVL</sequence>
<name>A0ABW0YVD6_9ACTN</name>
<evidence type="ECO:0000256" key="1">
    <source>
        <dbReference type="ARBA" id="ARBA00022630"/>
    </source>
</evidence>
<evidence type="ECO:0000259" key="5">
    <source>
        <dbReference type="Pfam" id="PF00296"/>
    </source>
</evidence>
<keyword evidence="3" id="KW-0560">Oxidoreductase</keyword>
<dbReference type="InterPro" id="IPR050172">
    <property type="entry name" value="SsuD_RutA_monooxygenase"/>
</dbReference>
<reference evidence="7" key="1">
    <citation type="journal article" date="2019" name="Int. J. Syst. Evol. Microbiol.">
        <title>The Global Catalogue of Microorganisms (GCM) 10K type strain sequencing project: providing services to taxonomists for standard genome sequencing and annotation.</title>
        <authorList>
            <consortium name="The Broad Institute Genomics Platform"/>
            <consortium name="The Broad Institute Genome Sequencing Center for Infectious Disease"/>
            <person name="Wu L."/>
            <person name="Ma J."/>
        </authorList>
    </citation>
    <scope>NUCLEOTIDE SEQUENCE [LARGE SCALE GENOMIC DNA]</scope>
    <source>
        <strain evidence="7">CGMCC 4.7304</strain>
    </source>
</reference>
<dbReference type="Gene3D" id="3.20.20.30">
    <property type="entry name" value="Luciferase-like domain"/>
    <property type="match status" value="1"/>
</dbReference>
<dbReference type="PANTHER" id="PTHR42847">
    <property type="entry name" value="ALKANESULFONATE MONOOXYGENASE"/>
    <property type="match status" value="1"/>
</dbReference>
<evidence type="ECO:0000256" key="3">
    <source>
        <dbReference type="ARBA" id="ARBA00023002"/>
    </source>
</evidence>
<dbReference type="InterPro" id="IPR011251">
    <property type="entry name" value="Luciferase-like_dom"/>
</dbReference>
<dbReference type="SUPFAM" id="SSF51679">
    <property type="entry name" value="Bacterial luciferase-like"/>
    <property type="match status" value="1"/>
</dbReference>
<dbReference type="InterPro" id="IPR036661">
    <property type="entry name" value="Luciferase-like_sf"/>
</dbReference>